<dbReference type="EMBL" id="MU394348">
    <property type="protein sequence ID" value="KAI6083711.1"/>
    <property type="molecule type" value="Genomic_DNA"/>
</dbReference>
<keyword evidence="2" id="KW-1185">Reference proteome</keyword>
<proteinExistence type="predicted"/>
<gene>
    <name evidence="1" type="ORF">F4821DRAFT_184915</name>
</gene>
<organism evidence="1 2">
    <name type="scientific">Hypoxylon rubiginosum</name>
    <dbReference type="NCBI Taxonomy" id="110542"/>
    <lineage>
        <taxon>Eukaryota</taxon>
        <taxon>Fungi</taxon>
        <taxon>Dikarya</taxon>
        <taxon>Ascomycota</taxon>
        <taxon>Pezizomycotina</taxon>
        <taxon>Sordariomycetes</taxon>
        <taxon>Xylariomycetidae</taxon>
        <taxon>Xylariales</taxon>
        <taxon>Hypoxylaceae</taxon>
        <taxon>Hypoxylon</taxon>
    </lineage>
</organism>
<dbReference type="Proteomes" id="UP001497680">
    <property type="component" value="Unassembled WGS sequence"/>
</dbReference>
<protein>
    <submittedName>
        <fullName evidence="1">Glycosyl hydrolase</fullName>
    </submittedName>
</protein>
<name>A0ACC0CTF1_9PEZI</name>
<evidence type="ECO:0000313" key="1">
    <source>
        <dbReference type="EMBL" id="KAI6083711.1"/>
    </source>
</evidence>
<accession>A0ACC0CTF1</accession>
<reference evidence="1 2" key="1">
    <citation type="journal article" date="2022" name="New Phytol.">
        <title>Ecological generalism drives hyperdiversity of secondary metabolite gene clusters in xylarialean endophytes.</title>
        <authorList>
            <person name="Franco M.E.E."/>
            <person name="Wisecaver J.H."/>
            <person name="Arnold A.E."/>
            <person name="Ju Y.M."/>
            <person name="Slot J.C."/>
            <person name="Ahrendt S."/>
            <person name="Moore L.P."/>
            <person name="Eastman K.E."/>
            <person name="Scott K."/>
            <person name="Konkel Z."/>
            <person name="Mondo S.J."/>
            <person name="Kuo A."/>
            <person name="Hayes R.D."/>
            <person name="Haridas S."/>
            <person name="Andreopoulos B."/>
            <person name="Riley R."/>
            <person name="LaButti K."/>
            <person name="Pangilinan J."/>
            <person name="Lipzen A."/>
            <person name="Amirebrahimi M."/>
            <person name="Yan J."/>
            <person name="Adam C."/>
            <person name="Keymanesh K."/>
            <person name="Ng V."/>
            <person name="Louie K."/>
            <person name="Northen T."/>
            <person name="Drula E."/>
            <person name="Henrissat B."/>
            <person name="Hsieh H.M."/>
            <person name="Youens-Clark K."/>
            <person name="Lutzoni F."/>
            <person name="Miadlikowska J."/>
            <person name="Eastwood D.C."/>
            <person name="Hamelin R.C."/>
            <person name="Grigoriev I.V."/>
            <person name="U'Ren J.M."/>
        </authorList>
    </citation>
    <scope>NUCLEOTIDE SEQUENCE [LARGE SCALE GENOMIC DNA]</scope>
    <source>
        <strain evidence="1 2">ER1909</strain>
    </source>
</reference>
<comment type="caution">
    <text evidence="1">The sequence shown here is derived from an EMBL/GenBank/DDBJ whole genome shotgun (WGS) entry which is preliminary data.</text>
</comment>
<keyword evidence="1" id="KW-0378">Hydrolase</keyword>
<evidence type="ECO:0000313" key="2">
    <source>
        <dbReference type="Proteomes" id="UP001497680"/>
    </source>
</evidence>
<sequence length="224" mass="24770">MSSSDKFSVFVLSKTASYRHKSIPAGIEGIRQLGISSNTFEADFSEDASLVSAENLSRHAVVIFLQTSGDFLDAEQLAGLQRYVRGGGGFVGIHCAAAGMTSVPWYGELVGAVFTDHPEPQSGVVAVENKDHVIVSGLPEKWEWFDEWYNFDANPRDKVNVLLSIDEKTYKGGKLGEDHPLAWCREFDGGRSFYTSLGHFDDAYVDREFMGHILKGILWAARKV</sequence>